<feature type="modified residue" description="4-aspartylphosphate" evidence="5">
    <location>
        <position position="54"/>
    </location>
</feature>
<dbReference type="PROSITE" id="PS50110">
    <property type="entry name" value="RESPONSE_REGULATORY"/>
    <property type="match status" value="1"/>
</dbReference>
<dbReference type="InterPro" id="IPR016032">
    <property type="entry name" value="Sig_transdc_resp-reg_C-effctor"/>
</dbReference>
<keyword evidence="1 5" id="KW-0597">Phosphoprotein</keyword>
<dbReference type="PRINTS" id="PR00038">
    <property type="entry name" value="HTHLUXR"/>
</dbReference>
<accession>A0ABY3WXZ2</accession>
<dbReference type="InterPro" id="IPR011006">
    <property type="entry name" value="CheY-like_superfamily"/>
</dbReference>
<organism evidence="8 9">
    <name type="scientific">Streptomyces formicae</name>
    <dbReference type="NCBI Taxonomy" id="1616117"/>
    <lineage>
        <taxon>Bacteria</taxon>
        <taxon>Bacillati</taxon>
        <taxon>Actinomycetota</taxon>
        <taxon>Actinomycetes</taxon>
        <taxon>Kitasatosporales</taxon>
        <taxon>Streptomycetaceae</taxon>
        <taxon>Streptomyces</taxon>
    </lineage>
</organism>
<evidence type="ECO:0000256" key="4">
    <source>
        <dbReference type="ARBA" id="ARBA00023163"/>
    </source>
</evidence>
<dbReference type="SMART" id="SM00448">
    <property type="entry name" value="REC"/>
    <property type="match status" value="1"/>
</dbReference>
<protein>
    <submittedName>
        <fullName evidence="8">Response regulator transcription factor</fullName>
    </submittedName>
</protein>
<dbReference type="InterPro" id="IPR058245">
    <property type="entry name" value="NreC/VraR/RcsB-like_REC"/>
</dbReference>
<reference evidence="8 9" key="1">
    <citation type="submission" date="2021-03" db="EMBL/GenBank/DDBJ databases">
        <title>Complete genome of Streptomyces formicae strain 1H-GS9 (DSM 100524).</title>
        <authorList>
            <person name="Atanasov K.E."/>
            <person name="Altabella T."/>
            <person name="Ferrer A."/>
        </authorList>
    </citation>
    <scope>NUCLEOTIDE SEQUENCE [LARGE SCALE GENOMIC DNA]</scope>
    <source>
        <strain evidence="8 9">1H-GS9</strain>
    </source>
</reference>
<dbReference type="RefSeq" id="WP_242338574.1">
    <property type="nucleotide sequence ID" value="NZ_CP071872.1"/>
</dbReference>
<dbReference type="SUPFAM" id="SSF46894">
    <property type="entry name" value="C-terminal effector domain of the bipartite response regulators"/>
    <property type="match status" value="1"/>
</dbReference>
<name>A0ABY3WXZ2_9ACTN</name>
<dbReference type="SMART" id="SM00421">
    <property type="entry name" value="HTH_LUXR"/>
    <property type="match status" value="1"/>
</dbReference>
<dbReference type="PROSITE" id="PS50043">
    <property type="entry name" value="HTH_LUXR_2"/>
    <property type="match status" value="1"/>
</dbReference>
<dbReference type="InterPro" id="IPR001789">
    <property type="entry name" value="Sig_transdc_resp-reg_receiver"/>
</dbReference>
<dbReference type="InterPro" id="IPR039420">
    <property type="entry name" value="WalR-like"/>
</dbReference>
<dbReference type="PANTHER" id="PTHR43214">
    <property type="entry name" value="TWO-COMPONENT RESPONSE REGULATOR"/>
    <property type="match status" value="1"/>
</dbReference>
<evidence type="ECO:0000256" key="3">
    <source>
        <dbReference type="ARBA" id="ARBA00023125"/>
    </source>
</evidence>
<evidence type="ECO:0000256" key="5">
    <source>
        <dbReference type="PROSITE-ProRule" id="PRU00169"/>
    </source>
</evidence>
<dbReference type="CDD" id="cd17535">
    <property type="entry name" value="REC_NarL-like"/>
    <property type="match status" value="1"/>
</dbReference>
<sequence length="225" mass="23837">MIKIVLVDDDAIVRRGMRAILESAPDVTVMAEASDGCAGVADAQRLLPDVVIMDIRMPRMDGLAATREIATLASRPRVIILTTFGLDEYVAEALRAGAVGFLLKDTGPAELLEAVRVVMAGDALLSPAVTRQLISAFARHMPKLSDDERVRLSSLTSREREVLALLGRGCSNGDIATQLFLGEATVKGHVSRILDKLGASNRVQAAIRAHDAGLTKDAQALGAGS</sequence>
<dbReference type="Pfam" id="PF00196">
    <property type="entry name" value="GerE"/>
    <property type="match status" value="1"/>
</dbReference>
<keyword evidence="9" id="KW-1185">Reference proteome</keyword>
<dbReference type="Gene3D" id="3.40.50.2300">
    <property type="match status" value="1"/>
</dbReference>
<dbReference type="SUPFAM" id="SSF52172">
    <property type="entry name" value="CheY-like"/>
    <property type="match status" value="1"/>
</dbReference>
<dbReference type="PROSITE" id="PS00622">
    <property type="entry name" value="HTH_LUXR_1"/>
    <property type="match status" value="1"/>
</dbReference>
<feature type="domain" description="Response regulatory" evidence="7">
    <location>
        <begin position="3"/>
        <end position="119"/>
    </location>
</feature>
<dbReference type="EMBL" id="CP071872">
    <property type="protein sequence ID" value="UNM16162.1"/>
    <property type="molecule type" value="Genomic_DNA"/>
</dbReference>
<keyword evidence="3" id="KW-0238">DNA-binding</keyword>
<evidence type="ECO:0000259" key="7">
    <source>
        <dbReference type="PROSITE" id="PS50110"/>
    </source>
</evidence>
<feature type="domain" description="HTH luxR-type" evidence="6">
    <location>
        <begin position="148"/>
        <end position="213"/>
    </location>
</feature>
<dbReference type="Pfam" id="PF00072">
    <property type="entry name" value="Response_reg"/>
    <property type="match status" value="1"/>
</dbReference>
<keyword evidence="2" id="KW-0805">Transcription regulation</keyword>
<evidence type="ECO:0000259" key="6">
    <source>
        <dbReference type="PROSITE" id="PS50043"/>
    </source>
</evidence>
<evidence type="ECO:0000313" key="8">
    <source>
        <dbReference type="EMBL" id="UNM16162.1"/>
    </source>
</evidence>
<evidence type="ECO:0000313" key="9">
    <source>
        <dbReference type="Proteomes" id="UP000828924"/>
    </source>
</evidence>
<evidence type="ECO:0000256" key="2">
    <source>
        <dbReference type="ARBA" id="ARBA00023015"/>
    </source>
</evidence>
<evidence type="ECO:0000256" key="1">
    <source>
        <dbReference type="ARBA" id="ARBA00022553"/>
    </source>
</evidence>
<keyword evidence="4" id="KW-0804">Transcription</keyword>
<dbReference type="InterPro" id="IPR000792">
    <property type="entry name" value="Tscrpt_reg_LuxR_C"/>
</dbReference>
<gene>
    <name evidence="8" type="ORF">J4032_36095</name>
</gene>
<dbReference type="Proteomes" id="UP000828924">
    <property type="component" value="Chromosome"/>
</dbReference>
<proteinExistence type="predicted"/>
<dbReference type="PANTHER" id="PTHR43214:SF24">
    <property type="entry name" value="TRANSCRIPTIONAL REGULATORY PROTEIN NARL-RELATED"/>
    <property type="match status" value="1"/>
</dbReference>
<dbReference type="CDD" id="cd06170">
    <property type="entry name" value="LuxR_C_like"/>
    <property type="match status" value="1"/>
</dbReference>